<comment type="similarity">
    <text evidence="1">Belongs to the ATP-dependent DNA ligase family.</text>
</comment>
<dbReference type="PANTHER" id="PTHR45997:SF2">
    <property type="entry name" value="ATP DEPENDENT DNA LIGASE DOMAIN PROTEIN (AFU_ORTHOLOGUE AFUA_5G02430)"/>
    <property type="match status" value="1"/>
</dbReference>
<keyword evidence="4" id="KW-0067">ATP-binding</keyword>
<dbReference type="KEGG" id="cput:CONPUDRAFT_127064"/>
<keyword evidence="3" id="KW-0547">Nucleotide-binding</keyword>
<evidence type="ECO:0000256" key="4">
    <source>
        <dbReference type="ARBA" id="ARBA00022840"/>
    </source>
</evidence>
<organism evidence="7 8">
    <name type="scientific">Coniophora puteana (strain RWD-64-598)</name>
    <name type="common">Brown rot fungus</name>
    <dbReference type="NCBI Taxonomy" id="741705"/>
    <lineage>
        <taxon>Eukaryota</taxon>
        <taxon>Fungi</taxon>
        <taxon>Dikarya</taxon>
        <taxon>Basidiomycota</taxon>
        <taxon>Agaricomycotina</taxon>
        <taxon>Agaricomycetes</taxon>
        <taxon>Agaricomycetidae</taxon>
        <taxon>Boletales</taxon>
        <taxon>Coniophorineae</taxon>
        <taxon>Coniophoraceae</taxon>
        <taxon>Coniophora</taxon>
    </lineage>
</organism>
<dbReference type="GO" id="GO:0003677">
    <property type="term" value="F:DNA binding"/>
    <property type="evidence" value="ECO:0007669"/>
    <property type="project" value="InterPro"/>
</dbReference>
<gene>
    <name evidence="7" type="ORF">CONPUDRAFT_127064</name>
</gene>
<dbReference type="GO" id="GO:0003910">
    <property type="term" value="F:DNA ligase (ATP) activity"/>
    <property type="evidence" value="ECO:0007669"/>
    <property type="project" value="InterPro"/>
</dbReference>
<dbReference type="GO" id="GO:0006303">
    <property type="term" value="P:double-strand break repair via nonhomologous end joining"/>
    <property type="evidence" value="ECO:0007669"/>
    <property type="project" value="TreeGrafter"/>
</dbReference>
<dbReference type="InterPro" id="IPR012310">
    <property type="entry name" value="DNA_ligase_ATP-dep_cent"/>
</dbReference>
<evidence type="ECO:0000259" key="6">
    <source>
        <dbReference type="PROSITE" id="PS50160"/>
    </source>
</evidence>
<reference evidence="8" key="1">
    <citation type="journal article" date="2012" name="Science">
        <title>The Paleozoic origin of enzymatic lignin decomposition reconstructed from 31 fungal genomes.</title>
        <authorList>
            <person name="Floudas D."/>
            <person name="Binder M."/>
            <person name="Riley R."/>
            <person name="Barry K."/>
            <person name="Blanchette R.A."/>
            <person name="Henrissat B."/>
            <person name="Martinez A.T."/>
            <person name="Otillar R."/>
            <person name="Spatafora J.W."/>
            <person name="Yadav J.S."/>
            <person name="Aerts A."/>
            <person name="Benoit I."/>
            <person name="Boyd A."/>
            <person name="Carlson A."/>
            <person name="Copeland A."/>
            <person name="Coutinho P.M."/>
            <person name="de Vries R.P."/>
            <person name="Ferreira P."/>
            <person name="Findley K."/>
            <person name="Foster B."/>
            <person name="Gaskell J."/>
            <person name="Glotzer D."/>
            <person name="Gorecki P."/>
            <person name="Heitman J."/>
            <person name="Hesse C."/>
            <person name="Hori C."/>
            <person name="Igarashi K."/>
            <person name="Jurgens J.A."/>
            <person name="Kallen N."/>
            <person name="Kersten P."/>
            <person name="Kohler A."/>
            <person name="Kuees U."/>
            <person name="Kumar T.K.A."/>
            <person name="Kuo A."/>
            <person name="LaButti K."/>
            <person name="Larrondo L.F."/>
            <person name="Lindquist E."/>
            <person name="Ling A."/>
            <person name="Lombard V."/>
            <person name="Lucas S."/>
            <person name="Lundell T."/>
            <person name="Martin R."/>
            <person name="McLaughlin D.J."/>
            <person name="Morgenstern I."/>
            <person name="Morin E."/>
            <person name="Murat C."/>
            <person name="Nagy L.G."/>
            <person name="Nolan M."/>
            <person name="Ohm R.A."/>
            <person name="Patyshakuliyeva A."/>
            <person name="Rokas A."/>
            <person name="Ruiz-Duenas F.J."/>
            <person name="Sabat G."/>
            <person name="Salamov A."/>
            <person name="Samejima M."/>
            <person name="Schmutz J."/>
            <person name="Slot J.C."/>
            <person name="St John F."/>
            <person name="Stenlid J."/>
            <person name="Sun H."/>
            <person name="Sun S."/>
            <person name="Syed K."/>
            <person name="Tsang A."/>
            <person name="Wiebenga A."/>
            <person name="Young D."/>
            <person name="Pisabarro A."/>
            <person name="Eastwood D.C."/>
            <person name="Martin F."/>
            <person name="Cullen D."/>
            <person name="Grigoriev I.V."/>
            <person name="Hibbett D.S."/>
        </authorList>
    </citation>
    <scope>NUCLEOTIDE SEQUENCE [LARGE SCALE GENOMIC DNA]</scope>
    <source>
        <strain evidence="8">RWD-64-598 SS2</strain>
    </source>
</reference>
<keyword evidence="2 7" id="KW-0436">Ligase</keyword>
<dbReference type="GO" id="GO:0005524">
    <property type="term" value="F:ATP binding"/>
    <property type="evidence" value="ECO:0007669"/>
    <property type="project" value="UniProtKB-KW"/>
</dbReference>
<dbReference type="GO" id="GO:0006310">
    <property type="term" value="P:DNA recombination"/>
    <property type="evidence" value="ECO:0007669"/>
    <property type="project" value="InterPro"/>
</dbReference>
<dbReference type="InterPro" id="IPR012308">
    <property type="entry name" value="DNA_ligase_ATP-dep_N"/>
</dbReference>
<dbReference type="EMBL" id="JH711581">
    <property type="protein sequence ID" value="EIW79187.1"/>
    <property type="molecule type" value="Genomic_DNA"/>
</dbReference>
<keyword evidence="5" id="KW-0539">Nucleus</keyword>
<dbReference type="PROSITE" id="PS00333">
    <property type="entry name" value="DNA_LIGASE_A2"/>
    <property type="match status" value="1"/>
</dbReference>
<dbReference type="Gene3D" id="2.40.50.140">
    <property type="entry name" value="Nucleic acid-binding proteins"/>
    <property type="match status" value="1"/>
</dbReference>
<dbReference type="Gene3D" id="1.10.3260.10">
    <property type="entry name" value="DNA ligase, ATP-dependent, N-terminal domain"/>
    <property type="match status" value="1"/>
</dbReference>
<dbReference type="RefSeq" id="XP_007770876.1">
    <property type="nucleotide sequence ID" value="XM_007772686.1"/>
</dbReference>
<keyword evidence="8" id="KW-1185">Reference proteome</keyword>
<evidence type="ECO:0000256" key="2">
    <source>
        <dbReference type="ARBA" id="ARBA00022598"/>
    </source>
</evidence>
<comment type="caution">
    <text evidence="7">The sequence shown here is derived from an EMBL/GenBank/DDBJ whole genome shotgun (WGS) entry which is preliminary data.</text>
</comment>
<dbReference type="Proteomes" id="UP000053558">
    <property type="component" value="Unassembled WGS sequence"/>
</dbReference>
<dbReference type="Pfam" id="PF04675">
    <property type="entry name" value="DNA_ligase_A_N"/>
    <property type="match status" value="1"/>
</dbReference>
<evidence type="ECO:0000313" key="8">
    <source>
        <dbReference type="Proteomes" id="UP000053558"/>
    </source>
</evidence>
<dbReference type="Gene3D" id="3.30.470.30">
    <property type="entry name" value="DNA ligase/mRNA capping enzyme"/>
    <property type="match status" value="1"/>
</dbReference>
<evidence type="ECO:0000256" key="5">
    <source>
        <dbReference type="ARBA" id="ARBA00023242"/>
    </source>
</evidence>
<proteinExistence type="inferred from homology"/>
<dbReference type="OrthoDB" id="7482721at2759"/>
<dbReference type="PROSITE" id="PS50160">
    <property type="entry name" value="DNA_LIGASE_A3"/>
    <property type="match status" value="1"/>
</dbReference>
<evidence type="ECO:0000256" key="1">
    <source>
        <dbReference type="ARBA" id="ARBA00007572"/>
    </source>
</evidence>
<dbReference type="OMA" id="RIDEFWR"/>
<dbReference type="GO" id="GO:0006297">
    <property type="term" value="P:nucleotide-excision repair, DNA gap filling"/>
    <property type="evidence" value="ECO:0007669"/>
    <property type="project" value="TreeGrafter"/>
</dbReference>
<dbReference type="AlphaFoldDB" id="A0A5M3MJL9"/>
<evidence type="ECO:0000313" key="7">
    <source>
        <dbReference type="EMBL" id="EIW79187.1"/>
    </source>
</evidence>
<dbReference type="InterPro" id="IPR016059">
    <property type="entry name" value="DNA_ligase_ATP-dep_CS"/>
</dbReference>
<dbReference type="PROSITE" id="PS00697">
    <property type="entry name" value="DNA_LIGASE_A1"/>
    <property type="match status" value="1"/>
</dbReference>
<feature type="domain" description="ATP-dependent DNA ligase family profile" evidence="6">
    <location>
        <begin position="411"/>
        <end position="537"/>
    </location>
</feature>
<dbReference type="SUPFAM" id="SSF56091">
    <property type="entry name" value="DNA ligase/mRNA capping enzyme, catalytic domain"/>
    <property type="match status" value="1"/>
</dbReference>
<dbReference type="PANTHER" id="PTHR45997">
    <property type="entry name" value="DNA LIGASE 4"/>
    <property type="match status" value="1"/>
</dbReference>
<evidence type="ECO:0000256" key="3">
    <source>
        <dbReference type="ARBA" id="ARBA00022741"/>
    </source>
</evidence>
<protein>
    <submittedName>
        <fullName evidence="7">DNA ligase/mRNA capping enzyme</fullName>
    </submittedName>
</protein>
<sequence length="743" mass="83226">MSGNSKAEVPFHFLVSLFEAIARIKPKDASAPQSARGAHPALAILRDWITELRKRYATQSPQVAARIQRLLFPEDDAHRRYDLQEPRLAQYISACLNPANFAPTTKARLTGWSNWEGTGCLGLEVARLAKGSTPHSTLTVSDVDVLLDELASSSHFSGQDIVDRSATSRRTKGAVLNSLYGSLSGPEACYVTQIILKDLRPLLYCTPGSHSTRALVDFNARSIRTLTRAQFMWTWDPSGRMSRVFEMRSDENHAALGHEASLYTLDTHPQVGSMINIPKSAKGRGVAHALSILDDANIIWAETKYDGERAQIHVRYTDDGPCIKIFSKSKRDSTEDRAAVHPIILEALSIGNRENIILDAEMVAYSEDRDAVDEFWRIGGLIANTAHTARARFLRNNGNDGNEGGVANTQTTEPNCHLVLVFFDVLFIGHASLLHVPYSARRSMLESVIKVVPGRSMLAKRRSVEAGRDDSLPMLRSIWAESIADHEEGLVLKASNGRYNDRRLPWVKLKKDYVPGYGDTIDLVLVAAAWEKDRGRELRVPPTTFTTFYIGVLANSSAPESGVETRPHFEVYFTASYGLSREQLEELNFWIRSDTVDHEEVKDAELEYSYSLLPGLPAPSAFVRQPLLAELCGAGFTKSSQSKYYELRFPRITKVFRPAERHWREGLSLRDLDSIALDSVGKDRVHKDIDDWGKGVWGKVASPGVKCTPKRERTRDEWEHKLEQLDMRSKRRRGASEPLEFSP</sequence>
<dbReference type="InterPro" id="IPR012340">
    <property type="entry name" value="NA-bd_OB-fold"/>
</dbReference>
<dbReference type="GO" id="GO:0032807">
    <property type="term" value="C:DNA ligase IV complex"/>
    <property type="evidence" value="ECO:0007669"/>
    <property type="project" value="TreeGrafter"/>
</dbReference>
<accession>A0A5M3MJL9</accession>
<name>A0A5M3MJL9_CONPW</name>
<dbReference type="InterPro" id="IPR036599">
    <property type="entry name" value="DNA_ligase_N_sf"/>
</dbReference>
<dbReference type="Pfam" id="PF01068">
    <property type="entry name" value="DNA_ligase_A_M"/>
    <property type="match status" value="1"/>
</dbReference>
<dbReference type="GeneID" id="19200029"/>
<dbReference type="InterPro" id="IPR029710">
    <property type="entry name" value="LIG4"/>
</dbReference>